<dbReference type="EMBL" id="JACHVS010000001">
    <property type="protein sequence ID" value="MBB2995422.1"/>
    <property type="molecule type" value="Genomic_DNA"/>
</dbReference>
<dbReference type="SUPFAM" id="SSF53218">
    <property type="entry name" value="Molybdenum cofactor biosynthesis proteins"/>
    <property type="match status" value="1"/>
</dbReference>
<dbReference type="GO" id="GO:0061599">
    <property type="term" value="F:molybdopterin molybdotransferase activity"/>
    <property type="evidence" value="ECO:0007669"/>
    <property type="project" value="UniProtKB-UniRule"/>
</dbReference>
<dbReference type="Gene3D" id="3.40.980.10">
    <property type="entry name" value="MoaB/Mog-like domain"/>
    <property type="match status" value="1"/>
</dbReference>
<evidence type="ECO:0000256" key="5">
    <source>
        <dbReference type="RuleBase" id="RU365090"/>
    </source>
</evidence>
<dbReference type="PANTHER" id="PTHR10192">
    <property type="entry name" value="MOLYBDOPTERIN BIOSYNTHESIS PROTEIN"/>
    <property type="match status" value="1"/>
</dbReference>
<evidence type="ECO:0000256" key="4">
    <source>
        <dbReference type="ARBA" id="ARBA00047317"/>
    </source>
</evidence>
<dbReference type="CDD" id="cd00887">
    <property type="entry name" value="MoeA"/>
    <property type="match status" value="1"/>
</dbReference>
<dbReference type="GO" id="GO:0006777">
    <property type="term" value="P:Mo-molybdopterin cofactor biosynthetic process"/>
    <property type="evidence" value="ECO:0007669"/>
    <property type="project" value="UniProtKB-UniRule"/>
</dbReference>
<dbReference type="Gene3D" id="3.90.105.10">
    <property type="entry name" value="Molybdopterin biosynthesis moea protein, domain 2"/>
    <property type="match status" value="1"/>
</dbReference>
<dbReference type="SUPFAM" id="SSF63882">
    <property type="entry name" value="MoeA N-terminal region -like"/>
    <property type="match status" value="1"/>
</dbReference>
<dbReference type="InterPro" id="IPR005110">
    <property type="entry name" value="MoeA_linker/N"/>
</dbReference>
<protein>
    <recommendedName>
        <fullName evidence="5">Molybdopterin molybdenumtransferase</fullName>
        <ecNumber evidence="5">2.10.1.1</ecNumber>
    </recommendedName>
</protein>
<dbReference type="Gene3D" id="2.170.190.11">
    <property type="entry name" value="Molybdopterin biosynthesis moea protein, domain 3"/>
    <property type="match status" value="1"/>
</dbReference>
<dbReference type="InterPro" id="IPR036425">
    <property type="entry name" value="MoaB/Mog-like_dom_sf"/>
</dbReference>
<proteinExistence type="inferred from homology"/>
<dbReference type="EC" id="2.10.1.1" evidence="5"/>
<dbReference type="InterPro" id="IPR038987">
    <property type="entry name" value="MoeA-like"/>
</dbReference>
<dbReference type="SMART" id="SM00852">
    <property type="entry name" value="MoCF_biosynth"/>
    <property type="match status" value="1"/>
</dbReference>
<dbReference type="SUPFAM" id="SSF63867">
    <property type="entry name" value="MoeA C-terminal domain-like"/>
    <property type="match status" value="1"/>
</dbReference>
<keyword evidence="5" id="KW-0460">Magnesium</keyword>
<keyword evidence="3 5" id="KW-0500">Molybdenum</keyword>
<evidence type="ECO:0000256" key="2">
    <source>
        <dbReference type="ARBA" id="ARBA00010763"/>
    </source>
</evidence>
<dbReference type="PANTHER" id="PTHR10192:SF5">
    <property type="entry name" value="GEPHYRIN"/>
    <property type="match status" value="1"/>
</dbReference>
<keyword evidence="5" id="KW-0479">Metal-binding</keyword>
<comment type="cofactor">
    <cofactor evidence="5">
        <name>Mg(2+)</name>
        <dbReference type="ChEBI" id="CHEBI:18420"/>
    </cofactor>
</comment>
<dbReference type="InterPro" id="IPR036688">
    <property type="entry name" value="MoeA_C_domain_IV_sf"/>
</dbReference>
<keyword evidence="5" id="KW-0501">Molybdenum cofactor biosynthesis</keyword>
<sequence length="394" mass="40002">MSSSSWPAARELAYAAGAALQRTIITRPLQEAVGQVLAADLAARYPIPHCATSAMDGYAVSGPGGWDLVDARVDHRADPGMLSAGQAARIVTGGVVPAGCTAILRSEQSLLRGTALTATTEPIPGVDIRPAGREAAVGEMLIGAGALLTPGLVAVAAIAGYDEIETVGCPPVRLLFTGDEVIASGTPAPGQVRDSFGPVLPACTRFLGGVPAGAQRIGDDRALTIAALDSPEARSAQLIISTGGTGHSDIDHLRPAAAALGAEVLIDSIDMRPGHPAMLSRFPDGRLLAALPGNPLAALMALMTLVEPILRGATGRPASAPCMAVSALEIQPLPGRHRLVPARWVAAGGVDALAPAEHVASAMMRGLGEADAILVLPPHGVAQGAPVPYLPLPW</sequence>
<dbReference type="GO" id="GO:0046872">
    <property type="term" value="F:metal ion binding"/>
    <property type="evidence" value="ECO:0007669"/>
    <property type="project" value="UniProtKB-UniRule"/>
</dbReference>
<accession>A0A839QQ94</accession>
<dbReference type="Gene3D" id="2.40.340.10">
    <property type="entry name" value="MoeA, C-terminal, domain IV"/>
    <property type="match status" value="1"/>
</dbReference>
<dbReference type="Proteomes" id="UP000523000">
    <property type="component" value="Unassembled WGS sequence"/>
</dbReference>
<comment type="function">
    <text evidence="1 5">Catalyzes the insertion of molybdate into adenylated molybdopterin with the concomitant release of AMP.</text>
</comment>
<evidence type="ECO:0000256" key="1">
    <source>
        <dbReference type="ARBA" id="ARBA00002901"/>
    </source>
</evidence>
<evidence type="ECO:0000313" key="7">
    <source>
        <dbReference type="EMBL" id="MBB2995422.1"/>
    </source>
</evidence>
<dbReference type="Pfam" id="PF03453">
    <property type="entry name" value="MoeA_N"/>
    <property type="match status" value="1"/>
</dbReference>
<dbReference type="AlphaFoldDB" id="A0A839QQ94"/>
<feature type="domain" description="MoaB/Mog" evidence="6">
    <location>
        <begin position="173"/>
        <end position="312"/>
    </location>
</feature>
<evidence type="ECO:0000313" key="8">
    <source>
        <dbReference type="Proteomes" id="UP000523000"/>
    </source>
</evidence>
<organism evidence="7 8">
    <name type="scientific">Paeniglutamicibacter cryotolerans</name>
    <dbReference type="NCBI Taxonomy" id="670079"/>
    <lineage>
        <taxon>Bacteria</taxon>
        <taxon>Bacillati</taxon>
        <taxon>Actinomycetota</taxon>
        <taxon>Actinomycetes</taxon>
        <taxon>Micrococcales</taxon>
        <taxon>Micrococcaceae</taxon>
        <taxon>Paeniglutamicibacter</taxon>
    </lineage>
</organism>
<gene>
    <name evidence="7" type="ORF">E9229_001613</name>
</gene>
<comment type="catalytic activity">
    <reaction evidence="4">
        <text>adenylyl-molybdopterin + molybdate = Mo-molybdopterin + AMP + H(+)</text>
        <dbReference type="Rhea" id="RHEA:35047"/>
        <dbReference type="ChEBI" id="CHEBI:15378"/>
        <dbReference type="ChEBI" id="CHEBI:36264"/>
        <dbReference type="ChEBI" id="CHEBI:62727"/>
        <dbReference type="ChEBI" id="CHEBI:71302"/>
        <dbReference type="ChEBI" id="CHEBI:456215"/>
        <dbReference type="EC" id="2.10.1.1"/>
    </reaction>
</comment>
<dbReference type="InterPro" id="IPR036135">
    <property type="entry name" value="MoeA_linker/N_sf"/>
</dbReference>
<comment type="pathway">
    <text evidence="5">Cofactor biosynthesis; molybdopterin biosynthesis.</text>
</comment>
<comment type="caution">
    <text evidence="7">The sequence shown here is derived from an EMBL/GenBank/DDBJ whole genome shotgun (WGS) entry which is preliminary data.</text>
</comment>
<dbReference type="UniPathway" id="UPA00344"/>
<reference evidence="7 8" key="1">
    <citation type="submission" date="2020-08" db="EMBL/GenBank/DDBJ databases">
        <title>Sequencing the genomes of 1000 actinobacteria strains.</title>
        <authorList>
            <person name="Klenk H.-P."/>
        </authorList>
    </citation>
    <scope>NUCLEOTIDE SEQUENCE [LARGE SCALE GENOMIC DNA]</scope>
    <source>
        <strain evidence="7 8">DSM 22826</strain>
    </source>
</reference>
<dbReference type="RefSeq" id="WP_183510685.1">
    <property type="nucleotide sequence ID" value="NZ_BAABGK010000098.1"/>
</dbReference>
<evidence type="ECO:0000259" key="6">
    <source>
        <dbReference type="SMART" id="SM00852"/>
    </source>
</evidence>
<dbReference type="InterPro" id="IPR001453">
    <property type="entry name" value="MoaB/Mog_dom"/>
</dbReference>
<name>A0A839QQ94_9MICC</name>
<keyword evidence="5 7" id="KW-0808">Transferase</keyword>
<comment type="similarity">
    <text evidence="2 5">Belongs to the MoeA family.</text>
</comment>
<dbReference type="GO" id="GO:0005829">
    <property type="term" value="C:cytosol"/>
    <property type="evidence" value="ECO:0007669"/>
    <property type="project" value="TreeGrafter"/>
</dbReference>
<keyword evidence="8" id="KW-1185">Reference proteome</keyword>
<dbReference type="Pfam" id="PF00994">
    <property type="entry name" value="MoCF_biosynth"/>
    <property type="match status" value="1"/>
</dbReference>
<evidence type="ECO:0000256" key="3">
    <source>
        <dbReference type="ARBA" id="ARBA00022505"/>
    </source>
</evidence>